<evidence type="ECO:0000256" key="4">
    <source>
        <dbReference type="ARBA" id="ARBA00022840"/>
    </source>
</evidence>
<dbReference type="SUPFAM" id="SSF90123">
    <property type="entry name" value="ABC transporter transmembrane region"/>
    <property type="match status" value="1"/>
</dbReference>
<dbReference type="PANTHER" id="PTHR24221">
    <property type="entry name" value="ATP-BINDING CASSETTE SUB-FAMILY B"/>
    <property type="match status" value="1"/>
</dbReference>
<gene>
    <name evidence="10" type="ORF">A6D92_00740</name>
</gene>
<dbReference type="AlphaFoldDB" id="A0A1Y2T6Z1"/>
<dbReference type="GO" id="GO:0140359">
    <property type="term" value="F:ABC-type transporter activity"/>
    <property type="evidence" value="ECO:0007669"/>
    <property type="project" value="InterPro"/>
</dbReference>
<name>A0A1Y2T6Z1_SYMTR</name>
<keyword evidence="4" id="KW-0067">ATP-binding</keyword>
<organism evidence="10 11">
    <name type="scientific">Symbiobacterium thermophilum</name>
    <dbReference type="NCBI Taxonomy" id="2734"/>
    <lineage>
        <taxon>Bacteria</taxon>
        <taxon>Bacillati</taxon>
        <taxon>Bacillota</taxon>
        <taxon>Clostridia</taxon>
        <taxon>Eubacteriales</taxon>
        <taxon>Symbiobacteriaceae</taxon>
        <taxon>Symbiobacterium</taxon>
    </lineage>
</organism>
<evidence type="ECO:0000256" key="1">
    <source>
        <dbReference type="ARBA" id="ARBA00004651"/>
    </source>
</evidence>
<comment type="caution">
    <text evidence="10">The sequence shown here is derived from an EMBL/GenBank/DDBJ whole genome shotgun (WGS) entry which is preliminary data.</text>
</comment>
<feature type="transmembrane region" description="Helical" evidence="7">
    <location>
        <begin position="56"/>
        <end position="74"/>
    </location>
</feature>
<dbReference type="GO" id="GO:0005886">
    <property type="term" value="C:plasma membrane"/>
    <property type="evidence" value="ECO:0007669"/>
    <property type="project" value="UniProtKB-SubCell"/>
</dbReference>
<dbReference type="EMBL" id="LWLV01000031">
    <property type="protein sequence ID" value="OTA42220.1"/>
    <property type="molecule type" value="Genomic_DNA"/>
</dbReference>
<dbReference type="InterPro" id="IPR003439">
    <property type="entry name" value="ABC_transporter-like_ATP-bd"/>
</dbReference>
<reference evidence="11" key="1">
    <citation type="submission" date="2016-04" db="EMBL/GenBank/DDBJ databases">
        <authorList>
            <person name="Antunes L.P."/>
            <person name="Martins L.F."/>
            <person name="Pereira R.V."/>
            <person name="Thomas A.M."/>
            <person name="Barbosa D."/>
            <person name="Nascimento L."/>
            <person name="Silva G.M."/>
            <person name="Condomitti G.W."/>
            <person name="Digiampietri L.A."/>
            <person name="Lombardi K.C."/>
            <person name="Ramos P.L."/>
            <person name="Quaggio R.B."/>
            <person name="Oliveira J.C."/>
            <person name="Pascon R.C."/>
            <person name="Cruz J.B."/>
            <person name="Silva A.M."/>
            <person name="Setubal J.C."/>
        </authorList>
    </citation>
    <scope>NUCLEOTIDE SEQUENCE [LARGE SCALE GENOMIC DNA]</scope>
</reference>
<evidence type="ECO:0000313" key="11">
    <source>
        <dbReference type="Proteomes" id="UP000194267"/>
    </source>
</evidence>
<keyword evidence="6 7" id="KW-0472">Membrane</keyword>
<evidence type="ECO:0008006" key="12">
    <source>
        <dbReference type="Google" id="ProtNLM"/>
    </source>
</evidence>
<evidence type="ECO:0000313" key="10">
    <source>
        <dbReference type="EMBL" id="OTA42220.1"/>
    </source>
</evidence>
<sequence length="588" mass="63727">MSGLRFTARLFRMTLPAVLLATFGFGLGSALAALAAVMTSRFFAALPGGTQEPVQYAIAFLLASVAAQLSDFIWQAGLTLMDRILTTLLRINMLRGIYRRPGALPLPVTPGEAITRFRDDVLESCFYIHRFPLSLVDVATAAGIFAYLFTVQPLLAALGAAAIAGVFLAMRKLQENIVLYRDQVMERTEAVTGYLGEILSAVPVLQVAGAVPDALRRFRDLNQDREVVSLKERLQWGLLFALSENGFYVALGLVILAAAPLLARGQFSPAQFALFQMLLQQVGWRMWGVSESVAQLRAVGVYQARMAELAGGDQELVAGARLDFREEIPPEPAPARRPEDALEVLTVAGLTYRHPETGRGIADVSFTLPRGSFTVITGRIGSGKTTLVRTLLGLLPAEAGEVRWNGQVVTDPMAFFTPPRIAYTPQVPRIFSGSLRANILLGLAESDVDMEEAVAAAVLEPDVAQFPCGLETEVGSRGVKLSGGQVQRTAAARMFARQPELLVLDDISSALDSETEAELWRRLFAREGATVLCVSNRRAALERADQILLLDEGRLVAAGPLPELLRTSPAMRELWTAIAPDEKAGIAR</sequence>
<evidence type="ECO:0000256" key="7">
    <source>
        <dbReference type="SAM" id="Phobius"/>
    </source>
</evidence>
<proteinExistence type="predicted"/>
<protein>
    <recommendedName>
        <fullName evidence="12">ABC transporter ATP-binding protein</fullName>
    </recommendedName>
</protein>
<evidence type="ECO:0000256" key="5">
    <source>
        <dbReference type="ARBA" id="ARBA00022989"/>
    </source>
</evidence>
<keyword evidence="5 7" id="KW-1133">Transmembrane helix</keyword>
<dbReference type="PROSITE" id="PS50893">
    <property type="entry name" value="ABC_TRANSPORTER_2"/>
    <property type="match status" value="1"/>
</dbReference>
<dbReference type="InterPro" id="IPR003593">
    <property type="entry name" value="AAA+_ATPase"/>
</dbReference>
<keyword evidence="2 7" id="KW-0812">Transmembrane</keyword>
<dbReference type="Proteomes" id="UP000194267">
    <property type="component" value="Unassembled WGS sequence"/>
</dbReference>
<dbReference type="InterPro" id="IPR027417">
    <property type="entry name" value="P-loop_NTPase"/>
</dbReference>
<dbReference type="SMART" id="SM00382">
    <property type="entry name" value="AAA"/>
    <property type="match status" value="1"/>
</dbReference>
<dbReference type="Pfam" id="PF00005">
    <property type="entry name" value="ABC_tran"/>
    <property type="match status" value="1"/>
</dbReference>
<evidence type="ECO:0000256" key="3">
    <source>
        <dbReference type="ARBA" id="ARBA00022741"/>
    </source>
</evidence>
<evidence type="ECO:0000256" key="2">
    <source>
        <dbReference type="ARBA" id="ARBA00022692"/>
    </source>
</evidence>
<dbReference type="SUPFAM" id="SSF52540">
    <property type="entry name" value="P-loop containing nucleoside triphosphate hydrolases"/>
    <property type="match status" value="1"/>
</dbReference>
<dbReference type="InterPro" id="IPR011527">
    <property type="entry name" value="ABC1_TM_dom"/>
</dbReference>
<feature type="transmembrane region" description="Helical" evidence="7">
    <location>
        <begin position="126"/>
        <end position="148"/>
    </location>
</feature>
<feature type="transmembrane region" description="Helical" evidence="7">
    <location>
        <begin position="154"/>
        <end position="170"/>
    </location>
</feature>
<dbReference type="InterPro" id="IPR039421">
    <property type="entry name" value="Type_1_exporter"/>
</dbReference>
<feature type="domain" description="ABC transmembrane type-1" evidence="9">
    <location>
        <begin position="17"/>
        <end position="298"/>
    </location>
</feature>
<accession>A0A1Y2T6Z1</accession>
<evidence type="ECO:0000259" key="9">
    <source>
        <dbReference type="PROSITE" id="PS50929"/>
    </source>
</evidence>
<keyword evidence="3" id="KW-0547">Nucleotide-binding</keyword>
<dbReference type="GO" id="GO:0016887">
    <property type="term" value="F:ATP hydrolysis activity"/>
    <property type="evidence" value="ECO:0007669"/>
    <property type="project" value="InterPro"/>
</dbReference>
<dbReference type="InterPro" id="IPR036640">
    <property type="entry name" value="ABC1_TM_sf"/>
</dbReference>
<dbReference type="Pfam" id="PF00664">
    <property type="entry name" value="ABC_membrane"/>
    <property type="match status" value="1"/>
</dbReference>
<dbReference type="Gene3D" id="1.20.1560.10">
    <property type="entry name" value="ABC transporter type 1, transmembrane domain"/>
    <property type="match status" value="1"/>
</dbReference>
<dbReference type="PROSITE" id="PS50929">
    <property type="entry name" value="ABC_TM1F"/>
    <property type="match status" value="1"/>
</dbReference>
<evidence type="ECO:0000259" key="8">
    <source>
        <dbReference type="PROSITE" id="PS50893"/>
    </source>
</evidence>
<dbReference type="PANTHER" id="PTHR24221:SF423">
    <property type="entry name" value="ABC TRANSPORTER"/>
    <property type="match status" value="1"/>
</dbReference>
<feature type="transmembrane region" description="Helical" evidence="7">
    <location>
        <begin position="246"/>
        <end position="263"/>
    </location>
</feature>
<feature type="domain" description="ABC transporter" evidence="8">
    <location>
        <begin position="345"/>
        <end position="577"/>
    </location>
</feature>
<comment type="subcellular location">
    <subcellularLocation>
        <location evidence="1">Cell membrane</location>
        <topology evidence="1">Multi-pass membrane protein</topology>
    </subcellularLocation>
</comment>
<dbReference type="GO" id="GO:0005524">
    <property type="term" value="F:ATP binding"/>
    <property type="evidence" value="ECO:0007669"/>
    <property type="project" value="UniProtKB-KW"/>
</dbReference>
<evidence type="ECO:0000256" key="6">
    <source>
        <dbReference type="ARBA" id="ARBA00023136"/>
    </source>
</evidence>
<dbReference type="Gene3D" id="3.40.50.300">
    <property type="entry name" value="P-loop containing nucleotide triphosphate hydrolases"/>
    <property type="match status" value="1"/>
</dbReference>